<reference evidence="1" key="1">
    <citation type="submission" date="2022-11" db="EMBL/GenBank/DDBJ databases">
        <title>Genome Sequence of Boeremia exigua.</title>
        <authorList>
            <person name="Buettner E."/>
        </authorList>
    </citation>
    <scope>NUCLEOTIDE SEQUENCE</scope>
    <source>
        <strain evidence="1">CU02</strain>
    </source>
</reference>
<organism evidence="1 2">
    <name type="scientific">Boeremia exigua</name>
    <dbReference type="NCBI Taxonomy" id="749465"/>
    <lineage>
        <taxon>Eukaryota</taxon>
        <taxon>Fungi</taxon>
        <taxon>Dikarya</taxon>
        <taxon>Ascomycota</taxon>
        <taxon>Pezizomycotina</taxon>
        <taxon>Dothideomycetes</taxon>
        <taxon>Pleosporomycetidae</taxon>
        <taxon>Pleosporales</taxon>
        <taxon>Pleosporineae</taxon>
        <taxon>Didymellaceae</taxon>
        <taxon>Boeremia</taxon>
    </lineage>
</organism>
<accession>A0ACC2IQL2</accession>
<protein>
    <submittedName>
        <fullName evidence="1">Uncharacterized protein</fullName>
    </submittedName>
</protein>
<evidence type="ECO:0000313" key="2">
    <source>
        <dbReference type="Proteomes" id="UP001153331"/>
    </source>
</evidence>
<proteinExistence type="predicted"/>
<comment type="caution">
    <text evidence="1">The sequence shown here is derived from an EMBL/GenBank/DDBJ whole genome shotgun (WGS) entry which is preliminary data.</text>
</comment>
<name>A0ACC2IQL2_9PLEO</name>
<keyword evidence="2" id="KW-1185">Reference proteome</keyword>
<evidence type="ECO:0000313" key="1">
    <source>
        <dbReference type="EMBL" id="KAJ8117457.1"/>
    </source>
</evidence>
<dbReference type="Proteomes" id="UP001153331">
    <property type="component" value="Unassembled WGS sequence"/>
</dbReference>
<sequence length="403" mass="43995">MSHENVDRLYWLAYAKIVQNQVGKLGEQNAIFLSTKNQRGPPVEPYNSAFTDYGIYHFANQLLNSDNMFYAPSSTNTYTGALMAYLSWVDVGGNPTNAQMLDVMQKKKTFDAHQTAVMKALKQANADYQDSLNMGMVPPGQKFSHLTMQVTASPPPPIADAYNAYVDGTVLPAPTDLYTVAQFGSPDYRNIVSGWQRTATNAPMRTQSFVLDLKEAQNAHDADFGHVKLDGDLGFSYGSIFSFGATGSSDVVEDSLSVKMTETNVKITMYWDDTAKATLTPGEWNISDPRGNYPNLKLGAPQSAKMLVLPNQLVLVSKLGYDVHFDGSIKDEFDKKVSNVKKVNGYVRIFGIPVSVGAQGSFETTTTHTGSWDGTTGTFSVKPTADAGYATVLAVVGEKVRTF</sequence>
<dbReference type="EMBL" id="JAPHNI010000052">
    <property type="protein sequence ID" value="KAJ8117457.1"/>
    <property type="molecule type" value="Genomic_DNA"/>
</dbReference>
<gene>
    <name evidence="1" type="ORF">OPT61_g1351</name>
</gene>